<feature type="transmembrane region" description="Helical" evidence="6">
    <location>
        <begin position="31"/>
        <end position="55"/>
    </location>
</feature>
<evidence type="ECO:0000313" key="8">
    <source>
        <dbReference type="Proteomes" id="UP000198892"/>
    </source>
</evidence>
<dbReference type="InterPro" id="IPR001123">
    <property type="entry name" value="LeuE-type"/>
</dbReference>
<comment type="subcellular location">
    <subcellularLocation>
        <location evidence="1">Cell membrane</location>
        <topology evidence="1">Multi-pass membrane protein</topology>
    </subcellularLocation>
</comment>
<evidence type="ECO:0000256" key="5">
    <source>
        <dbReference type="ARBA" id="ARBA00023136"/>
    </source>
</evidence>
<evidence type="ECO:0000256" key="2">
    <source>
        <dbReference type="ARBA" id="ARBA00022475"/>
    </source>
</evidence>
<evidence type="ECO:0000256" key="4">
    <source>
        <dbReference type="ARBA" id="ARBA00022989"/>
    </source>
</evidence>
<evidence type="ECO:0000256" key="3">
    <source>
        <dbReference type="ARBA" id="ARBA00022692"/>
    </source>
</evidence>
<organism evidence="7 8">
    <name type="scientific">Salibacterium halotolerans</name>
    <dbReference type="NCBI Taxonomy" id="1884432"/>
    <lineage>
        <taxon>Bacteria</taxon>
        <taxon>Bacillati</taxon>
        <taxon>Bacillota</taxon>
        <taxon>Bacilli</taxon>
        <taxon>Bacillales</taxon>
        <taxon>Bacillaceae</taxon>
    </lineage>
</organism>
<evidence type="ECO:0000313" key="7">
    <source>
        <dbReference type="EMBL" id="SFQ32313.1"/>
    </source>
</evidence>
<feature type="transmembrane region" description="Helical" evidence="6">
    <location>
        <begin position="67"/>
        <end position="88"/>
    </location>
</feature>
<keyword evidence="8" id="KW-1185">Reference proteome</keyword>
<keyword evidence="2" id="KW-1003">Cell membrane</keyword>
<dbReference type="AlphaFoldDB" id="A0A1I5XJZ4"/>
<gene>
    <name evidence="7" type="ORF">SAMN05518683_1291</name>
</gene>
<keyword evidence="5 6" id="KW-0472">Membrane</keyword>
<evidence type="ECO:0000256" key="6">
    <source>
        <dbReference type="SAM" id="Phobius"/>
    </source>
</evidence>
<evidence type="ECO:0008006" key="9">
    <source>
        <dbReference type="Google" id="ProtNLM"/>
    </source>
</evidence>
<dbReference type="GO" id="GO:0006865">
    <property type="term" value="P:amino acid transport"/>
    <property type="evidence" value="ECO:0007669"/>
    <property type="project" value="InterPro"/>
</dbReference>
<keyword evidence="4 6" id="KW-1133">Transmembrane helix</keyword>
<protein>
    <recommendedName>
        <fullName evidence="9">LysE type translocator</fullName>
    </recommendedName>
</protein>
<keyword evidence="3 6" id="KW-0812">Transmembrane</keyword>
<proteinExistence type="predicted"/>
<dbReference type="GO" id="GO:0005886">
    <property type="term" value="C:plasma membrane"/>
    <property type="evidence" value="ECO:0007669"/>
    <property type="project" value="UniProtKB-SubCell"/>
</dbReference>
<dbReference type="Proteomes" id="UP000198892">
    <property type="component" value="Unassembled WGS sequence"/>
</dbReference>
<evidence type="ECO:0000256" key="1">
    <source>
        <dbReference type="ARBA" id="ARBA00004651"/>
    </source>
</evidence>
<dbReference type="Pfam" id="PF01810">
    <property type="entry name" value="LysE"/>
    <property type="match status" value="1"/>
</dbReference>
<dbReference type="EMBL" id="FOXD01000029">
    <property type="protein sequence ID" value="SFQ32313.1"/>
    <property type="molecule type" value="Genomic_DNA"/>
</dbReference>
<reference evidence="8" key="1">
    <citation type="submission" date="2016-10" db="EMBL/GenBank/DDBJ databases">
        <authorList>
            <person name="Varghese N."/>
            <person name="Submissions S."/>
        </authorList>
    </citation>
    <scope>NUCLEOTIDE SEQUENCE [LARGE SCALE GENOMIC DNA]</scope>
    <source>
        <strain evidence="8">S7</strain>
    </source>
</reference>
<name>A0A1I5XJZ4_9BACI</name>
<sequence>MAVTPSNIVFWIGVFGTALTAAINQVSGFQFFLVASGILVGILTHDLLLMGIVSYTRKFVNQIFIKWTSITAGVLFIGFSAYFGYLFIVELKQFL</sequence>
<accession>A0A1I5XJZ4</accession>